<dbReference type="AlphaFoldDB" id="A0A8S1MCI5"/>
<organism evidence="2 3">
    <name type="scientific">Paramecium primaurelia</name>
    <dbReference type="NCBI Taxonomy" id="5886"/>
    <lineage>
        <taxon>Eukaryota</taxon>
        <taxon>Sar</taxon>
        <taxon>Alveolata</taxon>
        <taxon>Ciliophora</taxon>
        <taxon>Intramacronucleata</taxon>
        <taxon>Oligohymenophorea</taxon>
        <taxon>Peniculida</taxon>
        <taxon>Parameciidae</taxon>
        <taxon>Paramecium</taxon>
    </lineage>
</organism>
<keyword evidence="1" id="KW-0812">Transmembrane</keyword>
<keyword evidence="1" id="KW-1133">Transmembrane helix</keyword>
<proteinExistence type="predicted"/>
<dbReference type="EMBL" id="CAJJDM010000060">
    <property type="protein sequence ID" value="CAD8077927.1"/>
    <property type="molecule type" value="Genomic_DNA"/>
</dbReference>
<evidence type="ECO:0000313" key="2">
    <source>
        <dbReference type="EMBL" id="CAD8077927.1"/>
    </source>
</evidence>
<name>A0A8S1MCI5_PARPR</name>
<accession>A0A8S1MCI5</accession>
<keyword evidence="3" id="KW-1185">Reference proteome</keyword>
<gene>
    <name evidence="2" type="ORF">PPRIM_AZ9-3.1.T0590078</name>
</gene>
<evidence type="ECO:0008006" key="4">
    <source>
        <dbReference type="Google" id="ProtNLM"/>
    </source>
</evidence>
<evidence type="ECO:0000313" key="3">
    <source>
        <dbReference type="Proteomes" id="UP000688137"/>
    </source>
</evidence>
<dbReference type="Proteomes" id="UP000688137">
    <property type="component" value="Unassembled WGS sequence"/>
</dbReference>
<reference evidence="2" key="1">
    <citation type="submission" date="2021-01" db="EMBL/GenBank/DDBJ databases">
        <authorList>
            <consortium name="Genoscope - CEA"/>
            <person name="William W."/>
        </authorList>
    </citation>
    <scope>NUCLEOTIDE SEQUENCE</scope>
</reference>
<keyword evidence="1" id="KW-0472">Membrane</keyword>
<comment type="caution">
    <text evidence="2">The sequence shown here is derived from an EMBL/GenBank/DDBJ whole genome shotgun (WGS) entry which is preliminary data.</text>
</comment>
<sequence length="149" mass="17724">MSKKTKMIKQELEQCNNCLQHKNVKIDTKNVLMILMAINNLIIFLEITQSKRGSSIQESLCNNMSFIYIINTLFSCKNEMIQLRFVQLYNVILLKGNQIIFKFNLIFLNLYLMYYYILLNIVLNYIQQSEEQLNLITKLILLRIITFIK</sequence>
<feature type="transmembrane region" description="Helical" evidence="1">
    <location>
        <begin position="105"/>
        <end position="126"/>
    </location>
</feature>
<protein>
    <recommendedName>
        <fullName evidence="4">Transmembrane protein</fullName>
    </recommendedName>
</protein>
<evidence type="ECO:0000256" key="1">
    <source>
        <dbReference type="SAM" id="Phobius"/>
    </source>
</evidence>